<dbReference type="SUPFAM" id="SSF55874">
    <property type="entry name" value="ATPase domain of HSP90 chaperone/DNA topoisomerase II/histidine kinase"/>
    <property type="match status" value="1"/>
</dbReference>
<keyword evidence="3" id="KW-0597">Phosphoprotein</keyword>
<dbReference type="InterPro" id="IPR036097">
    <property type="entry name" value="HisK_dim/P_sf"/>
</dbReference>
<evidence type="ECO:0000256" key="4">
    <source>
        <dbReference type="SAM" id="Phobius"/>
    </source>
</evidence>
<feature type="signal peptide" evidence="5">
    <location>
        <begin position="1"/>
        <end position="24"/>
    </location>
</feature>
<dbReference type="OrthoDB" id="9784397at2"/>
<dbReference type="InterPro" id="IPR004358">
    <property type="entry name" value="Sig_transdc_His_kin-like_C"/>
</dbReference>
<proteinExistence type="predicted"/>
<name>A0A143PI71_LUTPR</name>
<dbReference type="PANTHER" id="PTHR43065">
    <property type="entry name" value="SENSOR HISTIDINE KINASE"/>
    <property type="match status" value="1"/>
</dbReference>
<dbReference type="PRINTS" id="PR00344">
    <property type="entry name" value="BCTRLSENSOR"/>
</dbReference>
<keyword evidence="7" id="KW-0808">Transferase</keyword>
<evidence type="ECO:0000313" key="8">
    <source>
        <dbReference type="Proteomes" id="UP000076079"/>
    </source>
</evidence>
<dbReference type="InterPro" id="IPR036890">
    <property type="entry name" value="HATPase_C_sf"/>
</dbReference>
<dbReference type="SMART" id="SM00388">
    <property type="entry name" value="HisKA"/>
    <property type="match status" value="1"/>
</dbReference>
<dbReference type="Gene3D" id="1.10.287.130">
    <property type="match status" value="1"/>
</dbReference>
<reference evidence="7 8" key="1">
    <citation type="journal article" date="2016" name="Genome Announc.">
        <title>First Complete Genome Sequence of a Subdivision 6 Acidobacterium Strain.</title>
        <authorList>
            <person name="Huang S."/>
            <person name="Vieira S."/>
            <person name="Bunk B."/>
            <person name="Riedel T."/>
            <person name="Sproer C."/>
            <person name="Overmann J."/>
        </authorList>
    </citation>
    <scope>NUCLEOTIDE SEQUENCE [LARGE SCALE GENOMIC DNA]</scope>
    <source>
        <strain evidence="8">DSM 100886 HEG_-6_39</strain>
    </source>
</reference>
<evidence type="ECO:0000256" key="5">
    <source>
        <dbReference type="SAM" id="SignalP"/>
    </source>
</evidence>
<dbReference type="PROSITE" id="PS50109">
    <property type="entry name" value="HIS_KIN"/>
    <property type="match status" value="1"/>
</dbReference>
<dbReference type="RefSeq" id="WP_110170052.1">
    <property type="nucleotide sequence ID" value="NZ_CP015136.1"/>
</dbReference>
<dbReference type="KEGG" id="abac:LuPra_01383"/>
<evidence type="ECO:0000313" key="7">
    <source>
        <dbReference type="EMBL" id="AMY08191.1"/>
    </source>
</evidence>
<keyword evidence="4" id="KW-0472">Membrane</keyword>
<evidence type="ECO:0000256" key="3">
    <source>
        <dbReference type="ARBA" id="ARBA00022553"/>
    </source>
</evidence>
<dbReference type="InterPro" id="IPR003661">
    <property type="entry name" value="HisK_dim/P_dom"/>
</dbReference>
<feature type="chain" id="PRO_5007511452" description="histidine kinase" evidence="5">
    <location>
        <begin position="25"/>
        <end position="616"/>
    </location>
</feature>
<keyword evidence="8" id="KW-1185">Reference proteome</keyword>
<dbReference type="EMBL" id="CP015136">
    <property type="protein sequence ID" value="AMY08191.1"/>
    <property type="molecule type" value="Genomic_DNA"/>
</dbReference>
<sequence length="616" mass="66675" precursor="true">MSSRLACAALACGLLWLGASPGAAQPAVQQILVLQSFARGNLTLDHFTGNFRVDLDQIAGRPVNVVQLVVGPTGFVGAAEQAVVDYIRSTFAGQPRPDLIVTVGGPAAVFGRKYRQQLFPEAPILFASVDERYLRSAPLGENETAVAVINDFPRLVDDILHVLPETRHVFMVLGSGSLGKFWRPELEREFQRFRGRLTFIWSDELSLAEIVRRCANLPAHAAIFYLSFNSDSQGGAYADERVMADLRATANAPLFAGINVFLGSGVVGGTMMSIDALSRSSAEVAVRLLNGESPSRVRVPPQPTGPPIFDWRELQRWGIGESRLPAGSVVRYRAPSPWQQYRFTVLGVLAALVVQSLLIGGLLFERRARQRAEIESRKNLALAADASRRQTMSALTSSIGHELGQPLTAILHNVEALQILVSANRATSDDMGEIVADIQAEIVQATQIIDRHRTMLRSHQLEKKPVDLHAVIKASLALVAHDMRARHIEATAHMSSDPCVIVGDPVLLQQVLVNLVVNAMDAMAETPPARRRLTIRSEVRAADVEVSVRDTGTGLPTHINGKLFAPFVTTKTHGLGIGLTIVRTIVDAHGGTIEAHNNPDGGATFAVTFRCNGTSG</sequence>
<dbReference type="EC" id="2.7.13.3" evidence="2"/>
<keyword evidence="4" id="KW-0812">Transmembrane</keyword>
<dbReference type="SMART" id="SM00387">
    <property type="entry name" value="HATPase_c"/>
    <property type="match status" value="1"/>
</dbReference>
<dbReference type="GO" id="GO:0000155">
    <property type="term" value="F:phosphorelay sensor kinase activity"/>
    <property type="evidence" value="ECO:0007669"/>
    <property type="project" value="InterPro"/>
</dbReference>
<keyword evidence="4" id="KW-1133">Transmembrane helix</keyword>
<feature type="domain" description="Histidine kinase" evidence="6">
    <location>
        <begin position="398"/>
        <end position="613"/>
    </location>
</feature>
<dbReference type="STRING" id="1855912.LuPra_01383"/>
<organism evidence="7 8">
    <name type="scientific">Luteitalea pratensis</name>
    <dbReference type="NCBI Taxonomy" id="1855912"/>
    <lineage>
        <taxon>Bacteria</taxon>
        <taxon>Pseudomonadati</taxon>
        <taxon>Acidobacteriota</taxon>
        <taxon>Vicinamibacteria</taxon>
        <taxon>Vicinamibacterales</taxon>
        <taxon>Vicinamibacteraceae</taxon>
        <taxon>Luteitalea</taxon>
    </lineage>
</organism>
<evidence type="ECO:0000256" key="2">
    <source>
        <dbReference type="ARBA" id="ARBA00012438"/>
    </source>
</evidence>
<gene>
    <name evidence="7" type="primary">fixL_2</name>
    <name evidence="7" type="ORF">LuPra_01383</name>
</gene>
<comment type="catalytic activity">
    <reaction evidence="1">
        <text>ATP + protein L-histidine = ADP + protein N-phospho-L-histidine.</text>
        <dbReference type="EC" id="2.7.13.3"/>
    </reaction>
</comment>
<dbReference type="Gene3D" id="3.30.565.10">
    <property type="entry name" value="Histidine kinase-like ATPase, C-terminal domain"/>
    <property type="match status" value="1"/>
</dbReference>
<dbReference type="PANTHER" id="PTHR43065:SF42">
    <property type="entry name" value="TWO-COMPONENT SENSOR PPRA"/>
    <property type="match status" value="1"/>
</dbReference>
<dbReference type="Pfam" id="PF02518">
    <property type="entry name" value="HATPase_c"/>
    <property type="match status" value="1"/>
</dbReference>
<keyword evidence="5" id="KW-0732">Signal</keyword>
<feature type="transmembrane region" description="Helical" evidence="4">
    <location>
        <begin position="343"/>
        <end position="364"/>
    </location>
</feature>
<dbReference type="AlphaFoldDB" id="A0A143PI71"/>
<dbReference type="Proteomes" id="UP000076079">
    <property type="component" value="Chromosome"/>
</dbReference>
<reference evidence="8" key="2">
    <citation type="submission" date="2016-04" db="EMBL/GenBank/DDBJ databases">
        <title>First Complete Genome Sequence of a Subdivision 6 Acidobacterium.</title>
        <authorList>
            <person name="Huang S."/>
            <person name="Vieira S."/>
            <person name="Bunk B."/>
            <person name="Riedel T."/>
            <person name="Sproeer C."/>
            <person name="Overmann J."/>
        </authorList>
    </citation>
    <scope>NUCLEOTIDE SEQUENCE [LARGE SCALE GENOMIC DNA]</scope>
    <source>
        <strain evidence="8">DSM 100886 HEG_-6_39</strain>
    </source>
</reference>
<dbReference type="SUPFAM" id="SSF47384">
    <property type="entry name" value="Homodimeric domain of signal transducing histidine kinase"/>
    <property type="match status" value="1"/>
</dbReference>
<accession>A0A143PI71</accession>
<protein>
    <recommendedName>
        <fullName evidence="2">histidine kinase</fullName>
        <ecNumber evidence="2">2.7.13.3</ecNumber>
    </recommendedName>
</protein>
<dbReference type="InterPro" id="IPR005467">
    <property type="entry name" value="His_kinase_dom"/>
</dbReference>
<dbReference type="InterPro" id="IPR003594">
    <property type="entry name" value="HATPase_dom"/>
</dbReference>
<evidence type="ECO:0000259" key="6">
    <source>
        <dbReference type="PROSITE" id="PS50109"/>
    </source>
</evidence>
<evidence type="ECO:0000256" key="1">
    <source>
        <dbReference type="ARBA" id="ARBA00000085"/>
    </source>
</evidence>
<dbReference type="CDD" id="cd00082">
    <property type="entry name" value="HisKA"/>
    <property type="match status" value="1"/>
</dbReference>